<sequence>MSEGLNAFRMLETGQKECRELYSVPRKLIAYGHLTGNAPDSTTPGKKLIDRIIETICGCFQGPQTDEGVQLQIIKALLTAVTSQHIEIHEGTVLQAVRTCYNIYLASKNLINQTTAKATLTQMLNVIFARMENQALQEAKQMEKERHRQHHHLLQSPVSHHEPESPHLRYLPPQTVDQLSQEHEGDLDPHTHDMDKSLQDDTEPENGSDISSAENEQTEADQATAAETLSKNDILYDGDCEEKPHDIVQSIVEEMVNIIVGDMGEGTAISARPDGNIGTVEDGSDSENIQANGIPGTPISVAYTPSLPDDRLSVSSNDTQVFFKEIFLYILETSTSSFDHKWMVIQTLTRICADAQSVVDIYVNYDCDLNAANIFERLVNDLSKIAQGRGSQELGMSNVQELSLRKKGLECLVSILKCMVEWSKDQYVNPNSQTTLGQEKPSEQEISEIKHPETINRYGSLNSLESTSSSGIGSYSTQMSGTDNPEQFEVLKQQKEIIEQGIDLFNKKPKRGIQYLQEQGMLGTTPEDIAQFLHQEERLDSTQVGEFLGDNDKFNKEVMYAYVDQHDFSGKDFVSALRLFLEGFRLPGEAQKIDRLMEKFAARYLECNQGQTLFASADTAYVLAYSIIMLTTDLHSPQVKNKMTKEQYIKMNRGINDSKDLPEEYLSAIYNEIAGKKISMKETKELTIPTKSTKQNVASEKQRRLLYNLEMEQMAKTAKALMEAVSHVQAPFTSATHLEHVRPMFKLAWTPFLAAFSVGLQDCDDTEVASLCLEGIRCAIRIACIFSIQLERDAYVQALARFTLLTVSSGITEMKQKNIDTIKTLITVAHTDGNYLGNSWHEILKCISQLELAQLIGTGVKPRYISGTVRGREGSLTGTKDQAPDEFVGLGLVGGNVDWKQIASIQESIGETSSQSVVVAVDRIFTGSTRLDGNAIVDFVRWLCAVSMDELLSTTHPRMFSLQKIVEISYYNMGRIRLQWSRIWEVIGDHFNKVGCNPNEDVAIFAVDSLRQLSMKFLEKGELANFRFQKDFLRPFEHIMKRNRSPTIRDMVVRCIAQMVNSQAANIRSGWKNIFSVFHLAASDQDESIVELAFQTTGHIVTLVFEKHFPATIDSFQDAVKCLSEFACNAAFPDTSMEAIRLIRHCAKYVSDRPQAFKEYTSDDMNVAPEDRVWVRGWFPILFELSCIINRCKLDVRTRGLTVMFEIMKTYGHTYEKHWWQDLFRIVFRIFDNMKLPEQQTEKAEWMTTTCNHALYAICDVFTQYLEVLSDVLLDDIFAQLYWCVQQDNEQLARSGTNCLENVVILNGEKFTLEIWDKTCNCTLDIFKTTIPHALLTWRPTSGEAAPPSPSPMSEKQLDTISQKSVDIHDSVQPRSSDNRQQAPLVSVSTMNEEVSKVKPTAKFPEQKLFAALLIKCVVQLELIQTIDNIVFFPATSKKEDAENLAAAQRDAVDFDVRVDTQDQGMYRFLTSQQLFKLLDCLLESHRFAKAFNSNNEQRTALWKAGFKGKSKPNLLKQETSSLACGLRILFRMYMDESRVSAWEEVQQRLLKLPVDSCACFLVSGPQQHPSSVCSEALSYFLTLTSESHREAWTNLLLLFLTKVLKISDNRFKAHASFYYPLLCEIMQFDLIPELRAVLRRFFLRIGIVFQISQPSEQELGMNKQ</sequence>
<dbReference type="SUPFAM" id="SSF48371">
    <property type="entry name" value="ARM repeat"/>
    <property type="match status" value="1"/>
</dbReference>
<reference evidence="13" key="1">
    <citation type="submission" date="2020-03" db="EMBL/GenBank/DDBJ databases">
        <title>Studies in the Genomics of Life Span.</title>
        <authorList>
            <person name="Glass D."/>
        </authorList>
    </citation>
    <scope>NUCLEOTIDE SEQUENCE</scope>
    <source>
        <strain evidence="13">LTLLF</strain>
        <tissue evidence="13">Muscle</tissue>
    </source>
</reference>
<dbReference type="InterPro" id="IPR015403">
    <property type="entry name" value="Mon2/Sec7/BIG1-like_HDS"/>
</dbReference>
<dbReference type="InterPro" id="IPR016024">
    <property type="entry name" value="ARM-type_fold"/>
</dbReference>
<comment type="subcellular location">
    <subcellularLocation>
        <location evidence="2">Cytoplasm</location>
        <location evidence="2">Perinuclear region</location>
    </subcellularLocation>
    <subcellularLocation>
        <location evidence="3">Golgi apparatus</location>
        <location evidence="3">trans-Golgi network</location>
    </subcellularLocation>
    <subcellularLocation>
        <location evidence="1">Membrane</location>
    </subcellularLocation>
</comment>
<evidence type="ECO:0000256" key="9">
    <source>
        <dbReference type="ARBA" id="ARBA00023034"/>
    </source>
</evidence>
<dbReference type="Gene3D" id="1.10.1000.11">
    <property type="entry name" value="Arf Nucleotide-binding Site Opener,domain 2"/>
    <property type="match status" value="1"/>
</dbReference>
<protein>
    <submittedName>
        <fullName evidence="13">Brefeldin A-inhibited guanine nucleotide-exchange protein 1</fullName>
    </submittedName>
</protein>
<dbReference type="GO" id="GO:0048471">
    <property type="term" value="C:perinuclear region of cytoplasm"/>
    <property type="evidence" value="ECO:0007669"/>
    <property type="project" value="UniProtKB-SubCell"/>
</dbReference>
<dbReference type="Gene3D" id="1.10.220.20">
    <property type="match status" value="1"/>
</dbReference>
<keyword evidence="5" id="KW-0963">Cytoplasm</keyword>
<dbReference type="Pfam" id="PF01369">
    <property type="entry name" value="Sec7"/>
    <property type="match status" value="1"/>
</dbReference>
<dbReference type="FunFam" id="1.10.220.20:FF:000002">
    <property type="entry name" value="Brefeldin A-inhibited guanine nucleotide-exchange protein 1"/>
    <property type="match status" value="1"/>
</dbReference>
<evidence type="ECO:0000313" key="14">
    <source>
        <dbReference type="Proteomes" id="UP000710432"/>
    </source>
</evidence>
<dbReference type="InterPro" id="IPR000904">
    <property type="entry name" value="Sec7_dom"/>
</dbReference>
<dbReference type="EMBL" id="JAATJU010000001">
    <property type="protein sequence ID" value="KAH0521573.1"/>
    <property type="molecule type" value="Genomic_DNA"/>
</dbReference>
<dbReference type="GO" id="GO:0015031">
    <property type="term" value="P:protein transport"/>
    <property type="evidence" value="ECO:0007669"/>
    <property type="project" value="UniProtKB-KW"/>
</dbReference>
<dbReference type="PANTHER" id="PTHR10663">
    <property type="entry name" value="GUANYL-NUCLEOTIDE EXCHANGE FACTOR"/>
    <property type="match status" value="1"/>
</dbReference>
<keyword evidence="10" id="KW-0472">Membrane</keyword>
<evidence type="ECO:0000256" key="10">
    <source>
        <dbReference type="ARBA" id="ARBA00023136"/>
    </source>
</evidence>
<dbReference type="SUPFAM" id="SSF48425">
    <property type="entry name" value="Sec7 domain"/>
    <property type="match status" value="1"/>
</dbReference>
<feature type="region of interest" description="Disordered" evidence="11">
    <location>
        <begin position="1339"/>
        <end position="1360"/>
    </location>
</feature>
<keyword evidence="4" id="KW-0813">Transport</keyword>
<keyword evidence="7" id="KW-0344">Guanine-nucleotide releasing factor</keyword>
<keyword evidence="6" id="KW-0597">Phosphoprotein</keyword>
<feature type="compositionally biased region" description="Basic and acidic residues" evidence="11">
    <location>
        <begin position="440"/>
        <end position="454"/>
    </location>
</feature>
<feature type="region of interest" description="Disordered" evidence="11">
    <location>
        <begin position="430"/>
        <end position="483"/>
    </location>
</feature>
<evidence type="ECO:0000256" key="3">
    <source>
        <dbReference type="ARBA" id="ARBA00004601"/>
    </source>
</evidence>
<dbReference type="InterPro" id="IPR046455">
    <property type="entry name" value="Sec7/BIG1-like_C"/>
</dbReference>
<dbReference type="Pfam" id="PF12783">
    <property type="entry name" value="Sec7-like_HUS"/>
    <property type="match status" value="1"/>
</dbReference>
<organism evidence="13 14">
    <name type="scientific">Microtus ochrogaster</name>
    <name type="common">Prairie vole</name>
    <dbReference type="NCBI Taxonomy" id="79684"/>
    <lineage>
        <taxon>Eukaryota</taxon>
        <taxon>Metazoa</taxon>
        <taxon>Chordata</taxon>
        <taxon>Craniata</taxon>
        <taxon>Vertebrata</taxon>
        <taxon>Euteleostomi</taxon>
        <taxon>Mammalia</taxon>
        <taxon>Eutheria</taxon>
        <taxon>Euarchontoglires</taxon>
        <taxon>Glires</taxon>
        <taxon>Rodentia</taxon>
        <taxon>Myomorpha</taxon>
        <taxon>Muroidea</taxon>
        <taxon>Cricetidae</taxon>
        <taxon>Arvicolinae</taxon>
        <taxon>Microtus</taxon>
    </lineage>
</organism>
<proteinExistence type="predicted"/>
<dbReference type="PROSITE" id="PS50190">
    <property type="entry name" value="SEC7"/>
    <property type="match status" value="1"/>
</dbReference>
<dbReference type="GO" id="GO:0032012">
    <property type="term" value="P:regulation of ARF protein signal transduction"/>
    <property type="evidence" value="ECO:0007669"/>
    <property type="project" value="InterPro"/>
</dbReference>
<evidence type="ECO:0000256" key="4">
    <source>
        <dbReference type="ARBA" id="ARBA00022448"/>
    </source>
</evidence>
<evidence type="ECO:0000256" key="7">
    <source>
        <dbReference type="ARBA" id="ARBA00022658"/>
    </source>
</evidence>
<accession>A0A8J6L5P6</accession>
<evidence type="ECO:0000256" key="2">
    <source>
        <dbReference type="ARBA" id="ARBA00004556"/>
    </source>
</evidence>
<evidence type="ECO:0000256" key="11">
    <source>
        <dbReference type="SAM" id="MobiDB-lite"/>
    </source>
</evidence>
<evidence type="ECO:0000256" key="5">
    <source>
        <dbReference type="ARBA" id="ARBA00022490"/>
    </source>
</evidence>
<dbReference type="GO" id="GO:0005085">
    <property type="term" value="F:guanyl-nucleotide exchange factor activity"/>
    <property type="evidence" value="ECO:0007669"/>
    <property type="project" value="UniProtKB-KW"/>
</dbReference>
<dbReference type="Pfam" id="PF16213">
    <property type="entry name" value="DCB"/>
    <property type="match status" value="1"/>
</dbReference>
<keyword evidence="9" id="KW-0333">Golgi apparatus</keyword>
<dbReference type="GO" id="GO:0005802">
    <property type="term" value="C:trans-Golgi network"/>
    <property type="evidence" value="ECO:0007669"/>
    <property type="project" value="UniProtKB-ARBA"/>
</dbReference>
<name>A0A8J6L5P6_MICOH</name>
<dbReference type="InterPro" id="IPR035999">
    <property type="entry name" value="Sec7_dom_sf"/>
</dbReference>
<feature type="compositionally biased region" description="Low complexity" evidence="11">
    <location>
        <begin position="460"/>
        <end position="480"/>
    </location>
</feature>
<dbReference type="FunFam" id="1.10.1000.11:FF:000003">
    <property type="entry name" value="Brefeldin A-inhibited guanine nucleotide-exchange protein 1"/>
    <property type="match status" value="1"/>
</dbReference>
<dbReference type="InterPro" id="IPR011989">
    <property type="entry name" value="ARM-like"/>
</dbReference>
<feature type="compositionally biased region" description="Basic and acidic residues" evidence="11">
    <location>
        <begin position="180"/>
        <end position="199"/>
    </location>
</feature>
<evidence type="ECO:0000313" key="13">
    <source>
        <dbReference type="EMBL" id="KAH0521573.1"/>
    </source>
</evidence>
<dbReference type="InterPro" id="IPR032691">
    <property type="entry name" value="Mon2/Sec7/BIG1-like_HUS"/>
</dbReference>
<dbReference type="CDD" id="cd00171">
    <property type="entry name" value="Sec7"/>
    <property type="match status" value="1"/>
</dbReference>
<dbReference type="PANTHER" id="PTHR10663:SF137">
    <property type="entry name" value="BREFELDIN A-INHIBITED GUANINE NUCLEOTIDE-EXCHANGE PROTEIN 1"/>
    <property type="match status" value="1"/>
</dbReference>
<evidence type="ECO:0000259" key="12">
    <source>
        <dbReference type="PROSITE" id="PS50190"/>
    </source>
</evidence>
<evidence type="ECO:0000256" key="8">
    <source>
        <dbReference type="ARBA" id="ARBA00022927"/>
    </source>
</evidence>
<keyword evidence="8" id="KW-0653">Protein transport</keyword>
<dbReference type="FunFam" id="1.25.10.10:FF:000143">
    <property type="entry name" value="ADP-ribosylation factor guanine nucleotide-exchange factor 2 (brefeldin A-inhibited)"/>
    <property type="match status" value="1"/>
</dbReference>
<dbReference type="Pfam" id="PF09324">
    <property type="entry name" value="Sec7-like_HDS"/>
    <property type="match status" value="1"/>
</dbReference>
<dbReference type="SMART" id="SM00222">
    <property type="entry name" value="Sec7"/>
    <property type="match status" value="1"/>
</dbReference>
<dbReference type="Gene3D" id="1.25.10.10">
    <property type="entry name" value="Leucine-rich Repeat Variant"/>
    <property type="match status" value="1"/>
</dbReference>
<feature type="domain" description="SEC7" evidence="12">
    <location>
        <begin position="487"/>
        <end position="676"/>
    </location>
</feature>
<dbReference type="GO" id="GO:0016020">
    <property type="term" value="C:membrane"/>
    <property type="evidence" value="ECO:0007669"/>
    <property type="project" value="UniProtKB-SubCell"/>
</dbReference>
<evidence type="ECO:0000256" key="1">
    <source>
        <dbReference type="ARBA" id="ARBA00004370"/>
    </source>
</evidence>
<gene>
    <name evidence="13" type="ORF">LTLLF_100050</name>
</gene>
<dbReference type="InterPro" id="IPR023394">
    <property type="entry name" value="Sec7_C_sf"/>
</dbReference>
<feature type="region of interest" description="Disordered" evidence="11">
    <location>
        <begin position="138"/>
        <end position="223"/>
    </location>
</feature>
<dbReference type="Pfam" id="PF20252">
    <property type="entry name" value="BIG2_C"/>
    <property type="match status" value="1"/>
</dbReference>
<evidence type="ECO:0000256" key="6">
    <source>
        <dbReference type="ARBA" id="ARBA00022553"/>
    </source>
</evidence>
<dbReference type="Proteomes" id="UP000710432">
    <property type="component" value="Unassembled WGS sequence"/>
</dbReference>
<comment type="caution">
    <text evidence="13">The sequence shown here is derived from an EMBL/GenBank/DDBJ whole genome shotgun (WGS) entry which is preliminary data.</text>
</comment>
<dbReference type="InterPro" id="IPR032629">
    <property type="entry name" value="DCB_dom"/>
</dbReference>